<dbReference type="EMBL" id="JAHRIN010079966">
    <property type="protein sequence ID" value="MEQ2219579.1"/>
    <property type="molecule type" value="Genomic_DNA"/>
</dbReference>
<dbReference type="Proteomes" id="UP001434883">
    <property type="component" value="Unassembled WGS sequence"/>
</dbReference>
<name>A0ABV0SG95_9TELE</name>
<proteinExistence type="predicted"/>
<sequence length="106" mass="12340">MLMSGRVTISSRLMQTRLKPTFLVPNPKRIEIGSQLDSKKTEQMHPNKFHQENPIPFSVFLAMIQISLSFLKVILTNCSPGFLKTFLRIYLDFSCFFNQFVPRLEN</sequence>
<comment type="caution">
    <text evidence="1">The sequence shown here is derived from an EMBL/GenBank/DDBJ whole genome shotgun (WGS) entry which is preliminary data.</text>
</comment>
<evidence type="ECO:0000313" key="1">
    <source>
        <dbReference type="EMBL" id="MEQ2219579.1"/>
    </source>
</evidence>
<protein>
    <submittedName>
        <fullName evidence="1">Uncharacterized protein</fullName>
    </submittedName>
</protein>
<accession>A0ABV0SG95</accession>
<organism evidence="1 2">
    <name type="scientific">Xenoophorus captivus</name>
    <dbReference type="NCBI Taxonomy" id="1517983"/>
    <lineage>
        <taxon>Eukaryota</taxon>
        <taxon>Metazoa</taxon>
        <taxon>Chordata</taxon>
        <taxon>Craniata</taxon>
        <taxon>Vertebrata</taxon>
        <taxon>Euteleostomi</taxon>
        <taxon>Actinopterygii</taxon>
        <taxon>Neopterygii</taxon>
        <taxon>Teleostei</taxon>
        <taxon>Neoteleostei</taxon>
        <taxon>Acanthomorphata</taxon>
        <taxon>Ovalentaria</taxon>
        <taxon>Atherinomorphae</taxon>
        <taxon>Cyprinodontiformes</taxon>
        <taxon>Goodeidae</taxon>
        <taxon>Xenoophorus</taxon>
    </lineage>
</organism>
<gene>
    <name evidence="1" type="ORF">XENOCAPTIV_020203</name>
</gene>
<evidence type="ECO:0000313" key="2">
    <source>
        <dbReference type="Proteomes" id="UP001434883"/>
    </source>
</evidence>
<keyword evidence="2" id="KW-1185">Reference proteome</keyword>
<reference evidence="1 2" key="1">
    <citation type="submission" date="2021-06" db="EMBL/GenBank/DDBJ databases">
        <authorList>
            <person name="Palmer J.M."/>
        </authorList>
    </citation>
    <scope>NUCLEOTIDE SEQUENCE [LARGE SCALE GENOMIC DNA]</scope>
    <source>
        <strain evidence="1 2">XC_2019</strain>
        <tissue evidence="1">Muscle</tissue>
    </source>
</reference>